<dbReference type="Pfam" id="PF00494">
    <property type="entry name" value="SQS_PSY"/>
    <property type="match status" value="1"/>
</dbReference>
<dbReference type="InterPro" id="IPR008949">
    <property type="entry name" value="Isoprenoid_synthase_dom_sf"/>
</dbReference>
<dbReference type="EMBL" id="BMIF01000001">
    <property type="protein sequence ID" value="GGA55760.1"/>
    <property type="molecule type" value="Genomic_DNA"/>
</dbReference>
<dbReference type="SUPFAM" id="SSF48576">
    <property type="entry name" value="Terpenoid synthases"/>
    <property type="match status" value="1"/>
</dbReference>
<dbReference type="AlphaFoldDB" id="A0A916RGX8"/>
<evidence type="ECO:0000313" key="1">
    <source>
        <dbReference type="EMBL" id="GGA55760.1"/>
    </source>
</evidence>
<name>A0A916RGX8_9HYPH</name>
<dbReference type="Proteomes" id="UP000636264">
    <property type="component" value="Unassembled WGS sequence"/>
</dbReference>
<protein>
    <submittedName>
        <fullName evidence="1">Phytoene synthase</fullName>
    </submittedName>
</protein>
<sequence length="285" mass="31132">MSDLASVDPADDLPAFVRQTDPDRYLSILYAPQEKREALLTLLAFNVEIASVRERVSQPIPGEMRLQWWRDVLTAGTAEAAGGSPLAVKLVETVRTHALPIEPFLNMLDARVFDLYDDPMPARNDLEGYCGETASALIQLQALVLDPKAAVGTGEMAGYAGCAQAIAGLLRSLPIHRTRGQCYVPQDILRSAGMTPESLIAGEDRAGIARVVSAMVALGRDHLTKFEARAKGLPARVRAAFLPVSLTKAYLDRIEAKADRVADEIVDISPIRKQWAVFRRASRGW</sequence>
<evidence type="ECO:0000313" key="2">
    <source>
        <dbReference type="Proteomes" id="UP000636264"/>
    </source>
</evidence>
<proteinExistence type="predicted"/>
<keyword evidence="2" id="KW-1185">Reference proteome</keyword>
<gene>
    <name evidence="1" type="ORF">GCM10011385_06710</name>
</gene>
<dbReference type="InterPro" id="IPR002060">
    <property type="entry name" value="Squ/phyt_synthse"/>
</dbReference>
<dbReference type="RefSeq" id="WP_244630196.1">
    <property type="nucleotide sequence ID" value="NZ_BMIF01000001.1"/>
</dbReference>
<dbReference type="GO" id="GO:0016765">
    <property type="term" value="F:transferase activity, transferring alkyl or aryl (other than methyl) groups"/>
    <property type="evidence" value="ECO:0007669"/>
    <property type="project" value="UniProtKB-ARBA"/>
</dbReference>
<accession>A0A916RGX8</accession>
<comment type="caution">
    <text evidence="1">The sequence shown here is derived from an EMBL/GenBank/DDBJ whole genome shotgun (WGS) entry which is preliminary data.</text>
</comment>
<dbReference type="Gene3D" id="1.10.600.10">
    <property type="entry name" value="Farnesyl Diphosphate Synthase"/>
    <property type="match status" value="1"/>
</dbReference>
<dbReference type="PANTHER" id="PTHR31480">
    <property type="entry name" value="BIFUNCTIONAL LYCOPENE CYCLASE/PHYTOENE SYNTHASE"/>
    <property type="match status" value="1"/>
</dbReference>
<reference evidence="1" key="1">
    <citation type="journal article" date="2014" name="Int. J. Syst. Evol. Microbiol.">
        <title>Complete genome sequence of Corynebacterium casei LMG S-19264T (=DSM 44701T), isolated from a smear-ripened cheese.</title>
        <authorList>
            <consortium name="US DOE Joint Genome Institute (JGI-PGF)"/>
            <person name="Walter F."/>
            <person name="Albersmeier A."/>
            <person name="Kalinowski J."/>
            <person name="Ruckert C."/>
        </authorList>
    </citation>
    <scope>NUCLEOTIDE SEQUENCE</scope>
    <source>
        <strain evidence="1">CGMCC 1.15320</strain>
    </source>
</reference>
<organism evidence="1 2">
    <name type="scientific">Nitratireductor aestuarii</name>
    <dbReference type="NCBI Taxonomy" id="1735103"/>
    <lineage>
        <taxon>Bacteria</taxon>
        <taxon>Pseudomonadati</taxon>
        <taxon>Pseudomonadota</taxon>
        <taxon>Alphaproteobacteria</taxon>
        <taxon>Hyphomicrobiales</taxon>
        <taxon>Phyllobacteriaceae</taxon>
        <taxon>Nitratireductor</taxon>
    </lineage>
</organism>
<reference evidence="1" key="2">
    <citation type="submission" date="2020-09" db="EMBL/GenBank/DDBJ databases">
        <authorList>
            <person name="Sun Q."/>
            <person name="Zhou Y."/>
        </authorList>
    </citation>
    <scope>NUCLEOTIDE SEQUENCE</scope>
    <source>
        <strain evidence="1">CGMCC 1.15320</strain>
    </source>
</reference>